<proteinExistence type="predicted"/>
<protein>
    <submittedName>
        <fullName evidence="2">ASCH domain-containing protein</fullName>
    </submittedName>
</protein>
<name>A0ABW9UD14_9BACL</name>
<evidence type="ECO:0000313" key="2">
    <source>
        <dbReference type="EMBL" id="MVQ37818.1"/>
    </source>
</evidence>
<dbReference type="SMART" id="SM01022">
    <property type="entry name" value="ASCH"/>
    <property type="match status" value="1"/>
</dbReference>
<organism evidence="2 3">
    <name type="scientific">Paenibacillus anseongense</name>
    <dbReference type="NCBI Taxonomy" id="2682845"/>
    <lineage>
        <taxon>Bacteria</taxon>
        <taxon>Bacillati</taxon>
        <taxon>Bacillota</taxon>
        <taxon>Bacilli</taxon>
        <taxon>Bacillales</taxon>
        <taxon>Paenibacillaceae</taxon>
        <taxon>Paenibacillus</taxon>
    </lineage>
</organism>
<sequence>MKVLLSIKPEFVEQIIKGNKKFEYRKRIFKKQVESVVIYSTMPVGKIIGEFTIDKIINDSPDVIWDLTNRYSGISEIFFRDYFIDKIEGFAIEIKEFREYETPIEPQDIFKGFVAPQSYRYIDDAELRILTKIS</sequence>
<dbReference type="Pfam" id="PF04266">
    <property type="entry name" value="ASCH"/>
    <property type="match status" value="1"/>
</dbReference>
<evidence type="ECO:0000259" key="1">
    <source>
        <dbReference type="SMART" id="SM01022"/>
    </source>
</evidence>
<evidence type="ECO:0000313" key="3">
    <source>
        <dbReference type="Proteomes" id="UP000467637"/>
    </source>
</evidence>
<dbReference type="RefSeq" id="WP_157322787.1">
    <property type="nucleotide sequence ID" value="NZ_WSEM01000020.1"/>
</dbReference>
<dbReference type="Gene3D" id="2.30.130.30">
    <property type="entry name" value="Hypothetical protein"/>
    <property type="match status" value="1"/>
</dbReference>
<comment type="caution">
    <text evidence="2">The sequence shown here is derived from an EMBL/GenBank/DDBJ whole genome shotgun (WGS) entry which is preliminary data.</text>
</comment>
<accession>A0ABW9UD14</accession>
<keyword evidence="3" id="KW-1185">Reference proteome</keyword>
<dbReference type="InterPro" id="IPR015947">
    <property type="entry name" value="PUA-like_sf"/>
</dbReference>
<gene>
    <name evidence="2" type="ORF">GON05_24650</name>
</gene>
<dbReference type="SUPFAM" id="SSF88697">
    <property type="entry name" value="PUA domain-like"/>
    <property type="match status" value="1"/>
</dbReference>
<dbReference type="EMBL" id="WSEM01000020">
    <property type="protein sequence ID" value="MVQ37818.1"/>
    <property type="molecule type" value="Genomic_DNA"/>
</dbReference>
<dbReference type="InterPro" id="IPR007374">
    <property type="entry name" value="ASCH_domain"/>
</dbReference>
<reference evidence="2 3" key="1">
    <citation type="submission" date="2019-12" db="EMBL/GenBank/DDBJ databases">
        <authorList>
            <person name="Huq M.A."/>
        </authorList>
    </citation>
    <scope>NUCLEOTIDE SEQUENCE [LARGE SCALE GENOMIC DNA]</scope>
    <source>
        <strain evidence="2 3">MAH-34</strain>
    </source>
</reference>
<feature type="domain" description="ASCH" evidence="1">
    <location>
        <begin position="5"/>
        <end position="98"/>
    </location>
</feature>
<dbReference type="Proteomes" id="UP000467637">
    <property type="component" value="Unassembled WGS sequence"/>
</dbReference>